<dbReference type="PANTHER" id="PTHR23320:SF5">
    <property type="entry name" value="MEMBRANE-SPANNING 4-DOMAINS SUBFAMILY A MEMBER 10"/>
    <property type="match status" value="1"/>
</dbReference>
<dbReference type="InterPro" id="IPR030417">
    <property type="entry name" value="MS4A"/>
</dbReference>
<feature type="region of interest" description="Disordered" evidence="6">
    <location>
        <begin position="208"/>
        <end position="243"/>
    </location>
</feature>
<comment type="subcellular location">
    <subcellularLocation>
        <location evidence="1">Membrane</location>
        <topology evidence="1">Multi-pass membrane protein</topology>
    </subcellularLocation>
</comment>
<evidence type="ECO:0000256" key="3">
    <source>
        <dbReference type="ARBA" id="ARBA00022692"/>
    </source>
</evidence>
<dbReference type="CTD" id="341116"/>
<proteinExistence type="inferred from homology"/>
<evidence type="ECO:0000256" key="1">
    <source>
        <dbReference type="ARBA" id="ARBA00004141"/>
    </source>
</evidence>
<keyword evidence="8" id="KW-1185">Reference proteome</keyword>
<dbReference type="RefSeq" id="XP_020831799.1">
    <property type="nucleotide sequence ID" value="XM_020976140.1"/>
</dbReference>
<reference evidence="9" key="1">
    <citation type="submission" date="2025-08" db="UniProtKB">
        <authorList>
            <consortium name="RefSeq"/>
        </authorList>
    </citation>
    <scope>IDENTIFICATION</scope>
    <source>
        <tissue evidence="9">Spleen</tissue>
    </source>
</reference>
<dbReference type="GO" id="GO:0007166">
    <property type="term" value="P:cell surface receptor signaling pathway"/>
    <property type="evidence" value="ECO:0007669"/>
    <property type="project" value="TreeGrafter"/>
</dbReference>
<dbReference type="FunCoup" id="A0A6P5JL41">
    <property type="interactions" value="39"/>
</dbReference>
<dbReference type="Pfam" id="PF04103">
    <property type="entry name" value="CD20"/>
    <property type="match status" value="1"/>
</dbReference>
<gene>
    <name evidence="9" type="primary">MS4A10</name>
</gene>
<evidence type="ECO:0000256" key="5">
    <source>
        <dbReference type="ARBA" id="ARBA00023136"/>
    </source>
</evidence>
<keyword evidence="3 7" id="KW-0812">Transmembrane</keyword>
<feature type="transmembrane region" description="Helical" evidence="7">
    <location>
        <begin position="128"/>
        <end position="148"/>
    </location>
</feature>
<dbReference type="PANTHER" id="PTHR23320">
    <property type="entry name" value="MEMBRANE-SPANNING 4-DOMAINS SUBFAMILY A MS4A -RELATED"/>
    <property type="match status" value="1"/>
</dbReference>
<dbReference type="InterPro" id="IPR007237">
    <property type="entry name" value="CD20-like"/>
</dbReference>
<dbReference type="InParanoid" id="A0A6P5JL41"/>
<dbReference type="KEGG" id="pcw:110200723"/>
<comment type="similarity">
    <text evidence="2">Belongs to the MS4A family.</text>
</comment>
<dbReference type="Proteomes" id="UP000515140">
    <property type="component" value="Unplaced"/>
</dbReference>
<feature type="compositionally biased region" description="Basic and acidic residues" evidence="6">
    <location>
        <begin position="231"/>
        <end position="243"/>
    </location>
</feature>
<name>A0A6P5JL41_PHACI</name>
<keyword evidence="5 7" id="KW-0472">Membrane</keyword>
<feature type="transmembrane region" description="Helical" evidence="7">
    <location>
        <begin position="67"/>
        <end position="87"/>
    </location>
</feature>
<feature type="transmembrane region" description="Helical" evidence="7">
    <location>
        <begin position="177"/>
        <end position="198"/>
    </location>
</feature>
<evidence type="ECO:0000313" key="8">
    <source>
        <dbReference type="Proteomes" id="UP000515140"/>
    </source>
</evidence>
<protein>
    <submittedName>
        <fullName evidence="9">Membrane-spanning 4-domains subfamily A member 10</fullName>
    </submittedName>
</protein>
<evidence type="ECO:0000256" key="6">
    <source>
        <dbReference type="SAM" id="MobiDB-lite"/>
    </source>
</evidence>
<organism evidence="8 9">
    <name type="scientific">Phascolarctos cinereus</name>
    <name type="common">Koala</name>
    <dbReference type="NCBI Taxonomy" id="38626"/>
    <lineage>
        <taxon>Eukaryota</taxon>
        <taxon>Metazoa</taxon>
        <taxon>Chordata</taxon>
        <taxon>Craniata</taxon>
        <taxon>Vertebrata</taxon>
        <taxon>Euteleostomi</taxon>
        <taxon>Mammalia</taxon>
        <taxon>Metatheria</taxon>
        <taxon>Diprotodontia</taxon>
        <taxon>Phascolarctidae</taxon>
        <taxon>Phascolarctos</taxon>
    </lineage>
</organism>
<accession>A0A6P5JL41</accession>
<dbReference type="GeneID" id="110200723"/>
<evidence type="ECO:0000256" key="2">
    <source>
        <dbReference type="ARBA" id="ARBA00009565"/>
    </source>
</evidence>
<evidence type="ECO:0000256" key="7">
    <source>
        <dbReference type="SAM" id="Phobius"/>
    </source>
</evidence>
<feature type="transmembrane region" description="Helical" evidence="7">
    <location>
        <begin position="99"/>
        <end position="116"/>
    </location>
</feature>
<keyword evidence="4 7" id="KW-1133">Transmembrane helix</keyword>
<dbReference type="GO" id="GO:0005886">
    <property type="term" value="C:plasma membrane"/>
    <property type="evidence" value="ECO:0007669"/>
    <property type="project" value="TreeGrafter"/>
</dbReference>
<evidence type="ECO:0000313" key="9">
    <source>
        <dbReference type="RefSeq" id="XP_020831799.1"/>
    </source>
</evidence>
<evidence type="ECO:0000256" key="4">
    <source>
        <dbReference type="ARBA" id="ARBA00022989"/>
    </source>
</evidence>
<sequence length="243" mass="27317">MAAAGERVYIVTGQVGCLVVPTSMVRPKQKAPVQDWIGETPHSGFFLQEDRHRGIWRKAGPLTKLGVFRIVNALLHITVGIYLATAVKNLHLVAMKSWYPFWGAFFFLCSGALLITMERGRKMKLKTLTVTVSIVDCFCALCGIFMFIKDLFWERSFESPIWRPYPFSMVHLQRLELGLLVFSSLEVFAFICTMSLLYKMELSSEVKEDSIGSSPPVHPDDPAAPPPAYEDIARDDKKEGANP</sequence>
<dbReference type="AlphaFoldDB" id="A0A6P5JL41"/>